<evidence type="ECO:0008006" key="5">
    <source>
        <dbReference type="Google" id="ProtNLM"/>
    </source>
</evidence>
<dbReference type="EMBL" id="BIFH01000025">
    <property type="protein sequence ID" value="GCD97686.1"/>
    <property type="molecule type" value="Genomic_DNA"/>
</dbReference>
<dbReference type="Proteomes" id="UP000286931">
    <property type="component" value="Unassembled WGS sequence"/>
</dbReference>
<gene>
    <name evidence="3" type="ORF">EHYA_05382</name>
</gene>
<proteinExistence type="predicted"/>
<organism evidence="3 4">
    <name type="scientific">Embleya hyalina</name>
    <dbReference type="NCBI Taxonomy" id="516124"/>
    <lineage>
        <taxon>Bacteria</taxon>
        <taxon>Bacillati</taxon>
        <taxon>Actinomycetota</taxon>
        <taxon>Actinomycetes</taxon>
        <taxon>Kitasatosporales</taxon>
        <taxon>Streptomycetaceae</taxon>
        <taxon>Embleya</taxon>
    </lineage>
</organism>
<dbReference type="GO" id="GO:0003824">
    <property type="term" value="F:catalytic activity"/>
    <property type="evidence" value="ECO:0007669"/>
    <property type="project" value="UniProtKB-ARBA"/>
</dbReference>
<name>A0A401YSY5_9ACTN</name>
<comment type="caution">
    <text evidence="3">The sequence shown here is derived from an EMBL/GenBank/DDBJ whole genome shotgun (WGS) entry which is preliminary data.</text>
</comment>
<dbReference type="OrthoDB" id="3290158at2"/>
<dbReference type="GO" id="GO:0051537">
    <property type="term" value="F:2 iron, 2 sulfur cluster binding"/>
    <property type="evidence" value="ECO:0007669"/>
    <property type="project" value="InterPro"/>
</dbReference>
<evidence type="ECO:0000313" key="3">
    <source>
        <dbReference type="EMBL" id="GCD97686.1"/>
    </source>
</evidence>
<dbReference type="InterPro" id="IPR024726">
    <property type="entry name" value="FhuF_C"/>
</dbReference>
<dbReference type="Pfam" id="PF11575">
    <property type="entry name" value="FhuF_C"/>
    <property type="match status" value="1"/>
</dbReference>
<evidence type="ECO:0000259" key="2">
    <source>
        <dbReference type="Pfam" id="PF11575"/>
    </source>
</evidence>
<dbReference type="Pfam" id="PF06276">
    <property type="entry name" value="FhuF"/>
    <property type="match status" value="1"/>
</dbReference>
<feature type="domain" description="Aerobactin siderophore biosynthesis IucA/IucC-like C-terminal" evidence="1">
    <location>
        <begin position="78"/>
        <end position="182"/>
    </location>
</feature>
<feature type="domain" description="Ferric siderophore reductase C-terminal" evidence="2">
    <location>
        <begin position="219"/>
        <end position="238"/>
    </location>
</feature>
<sequence length="254" mass="27080">MLPAANRLRDALGGLIEIGPFFALAMGPRADTAGFRPLGDLYRAPDLLAHHVHDVGVRLGTDEVRVAASIAQLGIAARLWSVALGAVARAGVVPDLDPDRVMWRLSPPGPAELWVDPPPRPAGESDGDEQNLADTVYEVVAEGHLVPLAQAIRRITPVSERLLWGNAASGLAGVVRMLDRHLRPDDPARADTAMRIAGAVQSRGHLRDTGTWSGAGFRRTTCCLYYRIPQGGTCGDCVFTDAPPSRRAPGDGPR</sequence>
<dbReference type="InterPro" id="IPR022770">
    <property type="entry name" value="IucA/IucC-like_C"/>
</dbReference>
<dbReference type="AlphaFoldDB" id="A0A401YSY5"/>
<evidence type="ECO:0000259" key="1">
    <source>
        <dbReference type="Pfam" id="PF06276"/>
    </source>
</evidence>
<accession>A0A401YSY5</accession>
<keyword evidence="4" id="KW-1185">Reference proteome</keyword>
<protein>
    <recommendedName>
        <fullName evidence="5">Ferric siderophore reductase C-terminal domain-containing protein</fullName>
    </recommendedName>
</protein>
<evidence type="ECO:0000313" key="4">
    <source>
        <dbReference type="Proteomes" id="UP000286931"/>
    </source>
</evidence>
<reference evidence="3 4" key="1">
    <citation type="submission" date="2018-12" db="EMBL/GenBank/DDBJ databases">
        <title>Draft genome sequence of Embleya hyalina NBRC 13850T.</title>
        <authorList>
            <person name="Komaki H."/>
            <person name="Hosoyama A."/>
            <person name="Kimura A."/>
            <person name="Ichikawa N."/>
            <person name="Tamura T."/>
        </authorList>
    </citation>
    <scope>NUCLEOTIDE SEQUENCE [LARGE SCALE GENOMIC DNA]</scope>
    <source>
        <strain evidence="3 4">NBRC 13850</strain>
    </source>
</reference>